<evidence type="ECO:0000259" key="1">
    <source>
        <dbReference type="Pfam" id="PF01402"/>
    </source>
</evidence>
<dbReference type="InterPro" id="IPR002145">
    <property type="entry name" value="CopG"/>
</dbReference>
<dbReference type="AlphaFoldDB" id="A0A519BLM4"/>
<dbReference type="Proteomes" id="UP000319296">
    <property type="component" value="Unassembled WGS sequence"/>
</dbReference>
<sequence length="72" mass="8589">MKNATITLRISKDLKEEMDFILENEKSSQSEFIREALNKYISLKKFHYLRKKVLPYAESKGFLTDEDIFKNL</sequence>
<comment type="caution">
    <text evidence="2">The sequence shown here is derived from an EMBL/GenBank/DDBJ whole genome shotgun (WGS) entry which is preliminary data.</text>
</comment>
<name>A0A519BLM4_9DELT</name>
<gene>
    <name evidence="2" type="ORF">EVG15_07350</name>
</gene>
<dbReference type="Pfam" id="PF01402">
    <property type="entry name" value="RHH_1"/>
    <property type="match status" value="1"/>
</dbReference>
<dbReference type="InterPro" id="IPR013321">
    <property type="entry name" value="Arc_rbn_hlx_hlx"/>
</dbReference>
<dbReference type="Gene3D" id="1.10.1220.10">
    <property type="entry name" value="Met repressor-like"/>
    <property type="match status" value="1"/>
</dbReference>
<organism evidence="2 3">
    <name type="scientific">Candidatus Acididesulfobacter diazotrophicus</name>
    <dbReference type="NCBI Taxonomy" id="2597226"/>
    <lineage>
        <taxon>Bacteria</taxon>
        <taxon>Deltaproteobacteria</taxon>
        <taxon>Candidatus Acidulodesulfobacterales</taxon>
        <taxon>Candidatus Acididesulfobacter</taxon>
    </lineage>
</organism>
<feature type="domain" description="Ribbon-helix-helix protein CopG" evidence="1">
    <location>
        <begin position="6"/>
        <end position="41"/>
    </location>
</feature>
<evidence type="ECO:0000313" key="3">
    <source>
        <dbReference type="Proteomes" id="UP000319296"/>
    </source>
</evidence>
<dbReference type="CDD" id="cd22231">
    <property type="entry name" value="RHH_NikR_HicB-like"/>
    <property type="match status" value="1"/>
</dbReference>
<dbReference type="EMBL" id="SGBB01000013">
    <property type="protein sequence ID" value="RZD18139.1"/>
    <property type="molecule type" value="Genomic_DNA"/>
</dbReference>
<protein>
    <submittedName>
        <fullName evidence="2">Ribbon-helix-helix protein, CopG family</fullName>
    </submittedName>
</protein>
<reference evidence="2 3" key="1">
    <citation type="journal article" date="2019" name="ISME J.">
        <title>Insights into ecological role of a new deltaproteobacterial order Candidatus Acidulodesulfobacterales by metagenomics and metatranscriptomics.</title>
        <authorList>
            <person name="Tan S."/>
            <person name="Liu J."/>
            <person name="Fang Y."/>
            <person name="Hedlund B.P."/>
            <person name="Lian Z.H."/>
            <person name="Huang L.Y."/>
            <person name="Li J.T."/>
            <person name="Huang L.N."/>
            <person name="Li W.J."/>
            <person name="Jiang H.C."/>
            <person name="Dong H.L."/>
            <person name="Shu W.S."/>
        </authorList>
    </citation>
    <scope>NUCLEOTIDE SEQUENCE [LARGE SCALE GENOMIC DNA]</scope>
    <source>
        <strain evidence="2">AP1</strain>
    </source>
</reference>
<dbReference type="GO" id="GO:0006355">
    <property type="term" value="P:regulation of DNA-templated transcription"/>
    <property type="evidence" value="ECO:0007669"/>
    <property type="project" value="InterPro"/>
</dbReference>
<evidence type="ECO:0000313" key="2">
    <source>
        <dbReference type="EMBL" id="RZD18139.1"/>
    </source>
</evidence>
<proteinExistence type="predicted"/>
<accession>A0A519BLM4</accession>